<dbReference type="InterPro" id="IPR002410">
    <property type="entry name" value="Peptidase_S33"/>
</dbReference>
<evidence type="ECO:0000256" key="8">
    <source>
        <dbReference type="PIRNR" id="PIRNR006431"/>
    </source>
</evidence>
<gene>
    <name evidence="12" type="primary">pip</name>
    <name evidence="12" type="ORF">I2501_17445</name>
</gene>
<evidence type="ECO:0000256" key="1">
    <source>
        <dbReference type="ARBA" id="ARBA00001585"/>
    </source>
</evidence>
<dbReference type="GO" id="GO:0004177">
    <property type="term" value="F:aminopeptidase activity"/>
    <property type="evidence" value="ECO:0007669"/>
    <property type="project" value="UniProtKB-UniRule"/>
</dbReference>
<feature type="domain" description="AB hydrolase-1" evidence="11">
    <location>
        <begin position="38"/>
        <end position="300"/>
    </location>
</feature>
<keyword evidence="6 8" id="KW-0645">Protease</keyword>
<evidence type="ECO:0000256" key="4">
    <source>
        <dbReference type="ARBA" id="ARBA00022438"/>
    </source>
</evidence>
<comment type="catalytic activity">
    <reaction evidence="1 8 10">
        <text>Release of N-terminal proline from a peptide.</text>
        <dbReference type="EC" id="3.4.11.5"/>
    </reaction>
</comment>
<keyword evidence="5 8" id="KW-0963">Cytoplasm</keyword>
<evidence type="ECO:0000256" key="6">
    <source>
        <dbReference type="ARBA" id="ARBA00022670"/>
    </source>
</evidence>
<keyword evidence="13" id="KW-1185">Reference proteome</keyword>
<proteinExistence type="inferred from homology"/>
<evidence type="ECO:0000313" key="12">
    <source>
        <dbReference type="EMBL" id="MBF9069809.1"/>
    </source>
</evidence>
<accession>A0A931B2C3</accession>
<dbReference type="NCBIfam" id="TIGR01249">
    <property type="entry name" value="pro_imino_pep_1"/>
    <property type="match status" value="1"/>
</dbReference>
<feature type="active site" description="Proton donor" evidence="9">
    <location>
        <position position="299"/>
    </location>
</feature>
<protein>
    <recommendedName>
        <fullName evidence="8 10">Proline iminopeptidase</fullName>
        <shortName evidence="8">PIP</shortName>
        <ecNumber evidence="8 10">3.4.11.5</ecNumber>
    </recommendedName>
    <alternativeName>
        <fullName evidence="8">Prolyl aminopeptidase</fullName>
    </alternativeName>
</protein>
<evidence type="ECO:0000256" key="10">
    <source>
        <dbReference type="RuleBase" id="RU003421"/>
    </source>
</evidence>
<evidence type="ECO:0000256" key="7">
    <source>
        <dbReference type="ARBA" id="ARBA00022801"/>
    </source>
</evidence>
<organism evidence="12 13">
    <name type="scientific">Streptacidiphilus fuscans</name>
    <dbReference type="NCBI Taxonomy" id="2789292"/>
    <lineage>
        <taxon>Bacteria</taxon>
        <taxon>Bacillati</taxon>
        <taxon>Actinomycetota</taxon>
        <taxon>Actinomycetes</taxon>
        <taxon>Kitasatosporales</taxon>
        <taxon>Streptomycetaceae</taxon>
        <taxon>Streptacidiphilus</taxon>
    </lineage>
</organism>
<keyword evidence="7 8" id="KW-0378">Hydrolase</keyword>
<dbReference type="SUPFAM" id="SSF53474">
    <property type="entry name" value="alpha/beta-Hydrolases"/>
    <property type="match status" value="1"/>
</dbReference>
<dbReference type="GO" id="GO:0006508">
    <property type="term" value="P:proteolysis"/>
    <property type="evidence" value="ECO:0007669"/>
    <property type="project" value="UniProtKB-KW"/>
</dbReference>
<comment type="caution">
    <text evidence="12">The sequence shown here is derived from an EMBL/GenBank/DDBJ whole genome shotgun (WGS) entry which is preliminary data.</text>
</comment>
<dbReference type="Gene3D" id="3.40.50.1820">
    <property type="entry name" value="alpha/beta hydrolase"/>
    <property type="match status" value="1"/>
</dbReference>
<dbReference type="Proteomes" id="UP000657385">
    <property type="component" value="Unassembled WGS sequence"/>
</dbReference>
<dbReference type="Pfam" id="PF00561">
    <property type="entry name" value="Abhydrolase_1"/>
    <property type="match status" value="1"/>
</dbReference>
<evidence type="ECO:0000313" key="13">
    <source>
        <dbReference type="Proteomes" id="UP000657385"/>
    </source>
</evidence>
<dbReference type="EMBL" id="JADPRT010000006">
    <property type="protein sequence ID" value="MBF9069809.1"/>
    <property type="molecule type" value="Genomic_DNA"/>
</dbReference>
<dbReference type="AlphaFoldDB" id="A0A931B2C3"/>
<sequence length="338" mass="37921">MVDFYPPTGPYDSGYLDTGDGNRIYYEQLGNPKGKPALNVHGGPGAGATRRPTRAWDPECYRIIRFDQRNCGRSTPHASDPAADMSLNTTQHLIDDMERLREHLGIERWLLNGASWGSTLILAYAQQHPERVSEMVIQAITTSRRSELDWLYRGAGNFQPEAWDRFRDGVPEDERDGDLLAAYARLMENPDRAVRAKAAADWLTWEDAVISNEPNGIPGMYSDRDVDAQIAFVRICAHIFSHGAWLEEDQLLRNAHKLAGIPTVLAHGRHDMGCPPQTAWELAKGWPDVRLHIVEDSGHTGGEVMGQIVRTAIEDFKNRWHPIYDNPRSSAGISRCTA</sequence>
<dbReference type="InterPro" id="IPR000073">
    <property type="entry name" value="AB_hydrolase_1"/>
</dbReference>
<comment type="similarity">
    <text evidence="3 8 10">Belongs to the peptidase S33 family.</text>
</comment>
<dbReference type="PANTHER" id="PTHR43722:SF1">
    <property type="entry name" value="PROLINE IMINOPEPTIDASE"/>
    <property type="match status" value="1"/>
</dbReference>
<name>A0A931B2C3_9ACTN</name>
<evidence type="ECO:0000259" key="11">
    <source>
        <dbReference type="Pfam" id="PF00561"/>
    </source>
</evidence>
<feature type="active site" evidence="9">
    <location>
        <position position="271"/>
    </location>
</feature>
<dbReference type="RefSeq" id="WP_196194954.1">
    <property type="nucleotide sequence ID" value="NZ_JADPRT010000006.1"/>
</dbReference>
<dbReference type="PANTHER" id="PTHR43722">
    <property type="entry name" value="PROLINE IMINOPEPTIDASE"/>
    <property type="match status" value="1"/>
</dbReference>
<keyword evidence="4 8" id="KW-0031">Aminopeptidase</keyword>
<evidence type="ECO:0000256" key="9">
    <source>
        <dbReference type="PIRSR" id="PIRSR006431-1"/>
    </source>
</evidence>
<comment type="subcellular location">
    <subcellularLocation>
        <location evidence="2 8">Cytoplasm</location>
    </subcellularLocation>
</comment>
<dbReference type="GO" id="GO:0005737">
    <property type="term" value="C:cytoplasm"/>
    <property type="evidence" value="ECO:0007669"/>
    <property type="project" value="UniProtKB-SubCell"/>
</dbReference>
<feature type="active site" description="Nucleophile" evidence="9">
    <location>
        <position position="115"/>
    </location>
</feature>
<evidence type="ECO:0000256" key="3">
    <source>
        <dbReference type="ARBA" id="ARBA00010088"/>
    </source>
</evidence>
<dbReference type="PIRSF" id="PIRSF006431">
    <property type="entry name" value="Pept_S33"/>
    <property type="match status" value="1"/>
</dbReference>
<reference evidence="12" key="1">
    <citation type="submission" date="2020-11" db="EMBL/GenBank/DDBJ databases">
        <title>Isolation and identification of active actinomycetes.</title>
        <authorList>
            <person name="Yu B."/>
        </authorList>
    </citation>
    <scope>NUCLEOTIDE SEQUENCE</scope>
    <source>
        <strain evidence="12">NEAU-YB345</strain>
    </source>
</reference>
<dbReference type="InterPro" id="IPR005944">
    <property type="entry name" value="Pro_iminopeptidase"/>
</dbReference>
<dbReference type="EC" id="3.4.11.5" evidence="8 10"/>
<dbReference type="PRINTS" id="PR00793">
    <property type="entry name" value="PROAMNOPTASE"/>
</dbReference>
<dbReference type="InterPro" id="IPR029058">
    <property type="entry name" value="AB_hydrolase_fold"/>
</dbReference>
<evidence type="ECO:0000256" key="2">
    <source>
        <dbReference type="ARBA" id="ARBA00004496"/>
    </source>
</evidence>
<evidence type="ECO:0000256" key="5">
    <source>
        <dbReference type="ARBA" id="ARBA00022490"/>
    </source>
</evidence>